<dbReference type="GO" id="GO:0000155">
    <property type="term" value="F:phosphorelay sensor kinase activity"/>
    <property type="evidence" value="ECO:0007669"/>
    <property type="project" value="TreeGrafter"/>
</dbReference>
<dbReference type="SMART" id="SM00387">
    <property type="entry name" value="HATPase_c"/>
    <property type="match status" value="1"/>
</dbReference>
<dbReference type="PRINTS" id="PR00344">
    <property type="entry name" value="BCTRLSENSOR"/>
</dbReference>
<sequence length="187" mass="21930">MLMLAEKDDKKIQKYKRIQKASDELYALYEDVDYYIKKETKNEVREEFELSQFLYVEVEKFKILYPDIDINFKVEPINVYMDKRGFLKVFNNILSNAIKYNQNSNDIYVYLRYNSLIIEDSGIGMSESELFLIFDRYYQGAKSKKGYGIGLSIVKAFCDEYNIAINIDSSLQIGTKVSLDLTSVIKE</sequence>
<comment type="catalytic activity">
    <reaction evidence="1">
        <text>ATP + protein L-histidine = ADP + protein N-phospho-L-histidine.</text>
        <dbReference type="EC" id="2.7.13.3"/>
    </reaction>
</comment>
<evidence type="ECO:0000256" key="3">
    <source>
        <dbReference type="ARBA" id="ARBA00022553"/>
    </source>
</evidence>
<dbReference type="EC" id="2.7.13.3" evidence="2"/>
<organism evidence="8">
    <name type="scientific">hydrothermal vent metagenome</name>
    <dbReference type="NCBI Taxonomy" id="652676"/>
    <lineage>
        <taxon>unclassified sequences</taxon>
        <taxon>metagenomes</taxon>
        <taxon>ecological metagenomes</taxon>
    </lineage>
</organism>
<dbReference type="AlphaFoldDB" id="A0A1W1C142"/>
<accession>A0A1W1C142</accession>
<dbReference type="Pfam" id="PF02518">
    <property type="entry name" value="HATPase_c"/>
    <property type="match status" value="1"/>
</dbReference>
<gene>
    <name evidence="8" type="ORF">MNB_SV-12-1290</name>
</gene>
<evidence type="ECO:0000313" key="8">
    <source>
        <dbReference type="EMBL" id="SFV59432.1"/>
    </source>
</evidence>
<keyword evidence="4" id="KW-0808">Transferase</keyword>
<dbReference type="PANTHER" id="PTHR45453:SF1">
    <property type="entry name" value="PHOSPHATE REGULON SENSOR PROTEIN PHOR"/>
    <property type="match status" value="1"/>
</dbReference>
<dbReference type="InterPro" id="IPR005467">
    <property type="entry name" value="His_kinase_dom"/>
</dbReference>
<dbReference type="GO" id="GO:0016036">
    <property type="term" value="P:cellular response to phosphate starvation"/>
    <property type="evidence" value="ECO:0007669"/>
    <property type="project" value="TreeGrafter"/>
</dbReference>
<evidence type="ECO:0000259" key="7">
    <source>
        <dbReference type="PROSITE" id="PS50109"/>
    </source>
</evidence>
<dbReference type="InterPro" id="IPR036890">
    <property type="entry name" value="HATPase_C_sf"/>
</dbReference>
<protein>
    <recommendedName>
        <fullName evidence="2">histidine kinase</fullName>
        <ecNumber evidence="2">2.7.13.3</ecNumber>
    </recommendedName>
</protein>
<evidence type="ECO:0000256" key="1">
    <source>
        <dbReference type="ARBA" id="ARBA00000085"/>
    </source>
</evidence>
<proteinExistence type="predicted"/>
<keyword evidence="6" id="KW-0902">Two-component regulatory system</keyword>
<keyword evidence="5 8" id="KW-0418">Kinase</keyword>
<dbReference type="PROSITE" id="PS50109">
    <property type="entry name" value="HIS_KIN"/>
    <property type="match status" value="1"/>
</dbReference>
<keyword evidence="3" id="KW-0597">Phosphoprotein</keyword>
<dbReference type="InterPro" id="IPR004358">
    <property type="entry name" value="Sig_transdc_His_kin-like_C"/>
</dbReference>
<name>A0A1W1C142_9ZZZZ</name>
<evidence type="ECO:0000256" key="4">
    <source>
        <dbReference type="ARBA" id="ARBA00022679"/>
    </source>
</evidence>
<evidence type="ECO:0000256" key="5">
    <source>
        <dbReference type="ARBA" id="ARBA00022777"/>
    </source>
</evidence>
<evidence type="ECO:0000256" key="2">
    <source>
        <dbReference type="ARBA" id="ARBA00012438"/>
    </source>
</evidence>
<dbReference type="EMBL" id="FPHE01000092">
    <property type="protein sequence ID" value="SFV59432.1"/>
    <property type="molecule type" value="Genomic_DNA"/>
</dbReference>
<reference evidence="8" key="1">
    <citation type="submission" date="2016-10" db="EMBL/GenBank/DDBJ databases">
        <authorList>
            <person name="de Groot N.N."/>
        </authorList>
    </citation>
    <scope>NUCLEOTIDE SEQUENCE</scope>
</reference>
<dbReference type="GO" id="GO:0005886">
    <property type="term" value="C:plasma membrane"/>
    <property type="evidence" value="ECO:0007669"/>
    <property type="project" value="TreeGrafter"/>
</dbReference>
<dbReference type="PANTHER" id="PTHR45453">
    <property type="entry name" value="PHOSPHATE REGULON SENSOR PROTEIN PHOR"/>
    <property type="match status" value="1"/>
</dbReference>
<dbReference type="GO" id="GO:0004721">
    <property type="term" value="F:phosphoprotein phosphatase activity"/>
    <property type="evidence" value="ECO:0007669"/>
    <property type="project" value="TreeGrafter"/>
</dbReference>
<dbReference type="InterPro" id="IPR050351">
    <property type="entry name" value="BphY/WalK/GraS-like"/>
</dbReference>
<dbReference type="SUPFAM" id="SSF55874">
    <property type="entry name" value="ATPase domain of HSP90 chaperone/DNA topoisomerase II/histidine kinase"/>
    <property type="match status" value="1"/>
</dbReference>
<feature type="domain" description="Histidine kinase" evidence="7">
    <location>
        <begin position="1"/>
        <end position="185"/>
    </location>
</feature>
<evidence type="ECO:0000256" key="6">
    <source>
        <dbReference type="ARBA" id="ARBA00023012"/>
    </source>
</evidence>
<dbReference type="Gene3D" id="3.30.565.10">
    <property type="entry name" value="Histidine kinase-like ATPase, C-terminal domain"/>
    <property type="match status" value="1"/>
</dbReference>
<dbReference type="InterPro" id="IPR003594">
    <property type="entry name" value="HATPase_dom"/>
</dbReference>